<gene>
    <name evidence="1" type="ORF">NPIL_138051</name>
</gene>
<evidence type="ECO:0000313" key="2">
    <source>
        <dbReference type="Proteomes" id="UP000887013"/>
    </source>
</evidence>
<dbReference type="EMBL" id="BMAW01088622">
    <property type="protein sequence ID" value="GFS35614.1"/>
    <property type="molecule type" value="Genomic_DNA"/>
</dbReference>
<dbReference type="AlphaFoldDB" id="A0A8X6M8Y1"/>
<comment type="caution">
    <text evidence="1">The sequence shown here is derived from an EMBL/GenBank/DDBJ whole genome shotgun (WGS) entry which is preliminary data.</text>
</comment>
<name>A0A8X6M8Y1_NEPPI</name>
<protein>
    <submittedName>
        <fullName evidence="1">Uncharacterized protein</fullName>
    </submittedName>
</protein>
<sequence length="90" mass="10211">MSSKSVLLLSTLPQLTDNLDCKTVRPSVLPCVFRPTLIHSHNLLLTEVQFIIVLRFSEYPITMKIRIETAITSIDQQEKAAGVNIMMLQR</sequence>
<dbReference type="Proteomes" id="UP000887013">
    <property type="component" value="Unassembled WGS sequence"/>
</dbReference>
<organism evidence="1 2">
    <name type="scientific">Nephila pilipes</name>
    <name type="common">Giant wood spider</name>
    <name type="synonym">Nephila maculata</name>
    <dbReference type="NCBI Taxonomy" id="299642"/>
    <lineage>
        <taxon>Eukaryota</taxon>
        <taxon>Metazoa</taxon>
        <taxon>Ecdysozoa</taxon>
        <taxon>Arthropoda</taxon>
        <taxon>Chelicerata</taxon>
        <taxon>Arachnida</taxon>
        <taxon>Araneae</taxon>
        <taxon>Araneomorphae</taxon>
        <taxon>Entelegynae</taxon>
        <taxon>Araneoidea</taxon>
        <taxon>Nephilidae</taxon>
        <taxon>Nephila</taxon>
    </lineage>
</organism>
<proteinExistence type="predicted"/>
<reference evidence="1" key="1">
    <citation type="submission" date="2020-08" db="EMBL/GenBank/DDBJ databases">
        <title>Multicomponent nature underlies the extraordinary mechanical properties of spider dragline silk.</title>
        <authorList>
            <person name="Kono N."/>
            <person name="Nakamura H."/>
            <person name="Mori M."/>
            <person name="Yoshida Y."/>
            <person name="Ohtoshi R."/>
            <person name="Malay A.D."/>
            <person name="Moran D.A.P."/>
            <person name="Tomita M."/>
            <person name="Numata K."/>
            <person name="Arakawa K."/>
        </authorList>
    </citation>
    <scope>NUCLEOTIDE SEQUENCE</scope>
</reference>
<evidence type="ECO:0000313" key="1">
    <source>
        <dbReference type="EMBL" id="GFS35614.1"/>
    </source>
</evidence>
<keyword evidence="2" id="KW-1185">Reference proteome</keyword>
<accession>A0A8X6M8Y1</accession>